<proteinExistence type="predicted"/>
<organism evidence="3 4">
    <name type="scientific">Actinopolyspora biskrensis</name>
    <dbReference type="NCBI Taxonomy" id="1470178"/>
    <lineage>
        <taxon>Bacteria</taxon>
        <taxon>Bacillati</taxon>
        <taxon>Actinomycetota</taxon>
        <taxon>Actinomycetes</taxon>
        <taxon>Actinopolysporales</taxon>
        <taxon>Actinopolysporaceae</taxon>
        <taxon>Actinopolyspora</taxon>
    </lineage>
</organism>
<evidence type="ECO:0000256" key="2">
    <source>
        <dbReference type="SAM" id="Phobius"/>
    </source>
</evidence>
<sequence>MRDSESAASSTGTRSPGLHQPRRLVVLGIELVLAALLVAAAFSAWGNSVVHIDLPAASGGVVVSRMLGSWVTLAVLAVTAAGLLLLDGLRELMLGVGGRSGARDSTQPPPGDETVDRPS</sequence>
<feature type="region of interest" description="Disordered" evidence="1">
    <location>
        <begin position="97"/>
        <end position="119"/>
    </location>
</feature>
<reference evidence="3 4" key="1">
    <citation type="submission" date="2020-07" db="EMBL/GenBank/DDBJ databases">
        <title>Genomic Encyclopedia of Type Strains, Phase III (KMG-III): the genomes of soil and plant-associated and newly described type strains.</title>
        <authorList>
            <person name="Whitman W."/>
        </authorList>
    </citation>
    <scope>NUCLEOTIDE SEQUENCE [LARGE SCALE GENOMIC DNA]</scope>
    <source>
        <strain evidence="3 4">CECT 8576</strain>
    </source>
</reference>
<evidence type="ECO:0000313" key="4">
    <source>
        <dbReference type="Proteomes" id="UP000548304"/>
    </source>
</evidence>
<dbReference type="RefSeq" id="WP_179535151.1">
    <property type="nucleotide sequence ID" value="NZ_JACBYW010000003.1"/>
</dbReference>
<evidence type="ECO:0000313" key="3">
    <source>
        <dbReference type="EMBL" id="NYH78692.1"/>
    </source>
</evidence>
<keyword evidence="2" id="KW-0472">Membrane</keyword>
<feature type="transmembrane region" description="Helical" evidence="2">
    <location>
        <begin position="24"/>
        <end position="46"/>
    </location>
</feature>
<dbReference type="EMBL" id="JACBYW010000003">
    <property type="protein sequence ID" value="NYH78692.1"/>
    <property type="molecule type" value="Genomic_DNA"/>
</dbReference>
<gene>
    <name evidence="3" type="ORF">FHR84_002017</name>
</gene>
<evidence type="ECO:0000256" key="1">
    <source>
        <dbReference type="SAM" id="MobiDB-lite"/>
    </source>
</evidence>
<dbReference type="Proteomes" id="UP000548304">
    <property type="component" value="Unassembled WGS sequence"/>
</dbReference>
<keyword evidence="2" id="KW-0812">Transmembrane</keyword>
<dbReference type="AlphaFoldDB" id="A0A852YY94"/>
<name>A0A852YY94_9ACTN</name>
<comment type="caution">
    <text evidence="3">The sequence shown here is derived from an EMBL/GenBank/DDBJ whole genome shotgun (WGS) entry which is preliminary data.</text>
</comment>
<protein>
    <submittedName>
        <fullName evidence="3">Uncharacterized protein</fullName>
    </submittedName>
</protein>
<accession>A0A852YY94</accession>
<keyword evidence="2" id="KW-1133">Transmembrane helix</keyword>
<feature type="transmembrane region" description="Helical" evidence="2">
    <location>
        <begin position="66"/>
        <end position="86"/>
    </location>
</feature>
<keyword evidence="4" id="KW-1185">Reference proteome</keyword>